<proteinExistence type="predicted"/>
<feature type="region of interest" description="Disordered" evidence="1">
    <location>
        <begin position="146"/>
        <end position="239"/>
    </location>
</feature>
<protein>
    <submittedName>
        <fullName evidence="2">PPE family protein</fullName>
    </submittedName>
</protein>
<sequence>MWWVVRALELFEDFQQFGVDLVQNPAAAFQYLVELALFDWPTHIAQLTGLNPTQQLLAVVIGAALARPGPWVASRADRPGRHALCRARRGAAAEPASAPTVLPAVAMAPTMSVPAGPRPGPGTHDRLGGQHCRRFCSADTPLGDSECGGFRPSLRGGPPGIGAGTGMSTSASSSAKRKAPEPDSAAARAAAAAGQQARARRRRRATERGLATSSWPCTSTSTLTGSRRTSSRRLHGGLG</sequence>
<evidence type="ECO:0000313" key="2">
    <source>
        <dbReference type="EMBL" id="EUA08968.1"/>
    </source>
</evidence>
<evidence type="ECO:0000256" key="1">
    <source>
        <dbReference type="SAM" id="MobiDB-lite"/>
    </source>
</evidence>
<reference evidence="2" key="1">
    <citation type="submission" date="2014-01" db="EMBL/GenBank/DDBJ databases">
        <authorList>
            <person name="Brown-Elliot B."/>
            <person name="Wallace R."/>
            <person name="Lenaerts A."/>
            <person name="Ordway D."/>
            <person name="DeGroote M.A."/>
            <person name="Parker T."/>
            <person name="Sizemore C."/>
            <person name="Tallon L.J."/>
            <person name="Sadzewicz L.K."/>
            <person name="Sengamalay N."/>
            <person name="Fraser C.M."/>
            <person name="Hine E."/>
            <person name="Shefchek K.A."/>
            <person name="Das S.P."/>
            <person name="Tettelin H."/>
        </authorList>
    </citation>
    <scope>NUCLEOTIDE SEQUENCE [LARGE SCALE GENOMIC DNA]</scope>
    <source>
        <strain evidence="2">4042</strain>
    </source>
</reference>
<accession>X7YR34</accession>
<name>X7YR34_MYCXE</name>
<comment type="caution">
    <text evidence="2">The sequence shown here is derived from an EMBL/GenBank/DDBJ whole genome shotgun (WGS) entry which is preliminary data.</text>
</comment>
<feature type="compositionally biased region" description="Basic residues" evidence="1">
    <location>
        <begin position="229"/>
        <end position="239"/>
    </location>
</feature>
<organism evidence="2">
    <name type="scientific">Mycobacterium xenopi 4042</name>
    <dbReference type="NCBI Taxonomy" id="1299334"/>
    <lineage>
        <taxon>Bacteria</taxon>
        <taxon>Bacillati</taxon>
        <taxon>Actinomycetota</taxon>
        <taxon>Actinomycetes</taxon>
        <taxon>Mycobacteriales</taxon>
        <taxon>Mycobacteriaceae</taxon>
        <taxon>Mycobacterium</taxon>
    </lineage>
</organism>
<gene>
    <name evidence="2" type="ORF">I553_10025</name>
</gene>
<feature type="compositionally biased region" description="Low complexity" evidence="1">
    <location>
        <begin position="218"/>
        <end position="228"/>
    </location>
</feature>
<dbReference type="EMBL" id="JAOB01000090">
    <property type="protein sequence ID" value="EUA08968.1"/>
    <property type="molecule type" value="Genomic_DNA"/>
</dbReference>
<feature type="compositionally biased region" description="Low complexity" evidence="1">
    <location>
        <begin position="185"/>
        <end position="197"/>
    </location>
</feature>
<dbReference type="PATRIC" id="fig|1299334.3.peg.9511"/>
<dbReference type="AlphaFoldDB" id="X7YR34"/>